<dbReference type="SMART" id="SM00396">
    <property type="entry name" value="ZnF_UBR1"/>
    <property type="match status" value="1"/>
</dbReference>
<feature type="compositionally biased region" description="Low complexity" evidence="11">
    <location>
        <begin position="620"/>
        <end position="630"/>
    </location>
</feature>
<keyword evidence="7 10" id="KW-0862">Zinc</keyword>
<evidence type="ECO:0000256" key="2">
    <source>
        <dbReference type="ARBA" id="ARBA00004906"/>
    </source>
</evidence>
<keyword evidence="4 10" id="KW-0479">Metal-binding</keyword>
<dbReference type="InterPro" id="IPR055194">
    <property type="entry name" value="UBR1-like_WH"/>
</dbReference>
<dbReference type="FunFam" id="2.10.110.30:FF:000002">
    <property type="entry name" value="Putative e3 ubiquitin-protein ligase ubr3"/>
    <property type="match status" value="1"/>
</dbReference>
<dbReference type="InterPro" id="IPR036390">
    <property type="entry name" value="WH_DNA-bd_sf"/>
</dbReference>
<feature type="domain" description="UBR-type" evidence="12">
    <location>
        <begin position="124"/>
        <end position="194"/>
    </location>
</feature>
<dbReference type="EC" id="2.3.2.27" evidence="10"/>
<feature type="compositionally biased region" description="Polar residues" evidence="11">
    <location>
        <begin position="528"/>
        <end position="539"/>
    </location>
</feature>
<keyword evidence="5 10" id="KW-0863">Zinc-finger</keyword>
<dbReference type="GO" id="GO:0016567">
    <property type="term" value="P:protein ubiquitination"/>
    <property type="evidence" value="ECO:0007669"/>
    <property type="project" value="UniProtKB-UniRule"/>
</dbReference>
<dbReference type="Pfam" id="PF22960">
    <property type="entry name" value="WHD_UBR1"/>
    <property type="match status" value="1"/>
</dbReference>
<evidence type="ECO:0000256" key="9">
    <source>
        <dbReference type="PROSITE-ProRule" id="PRU00508"/>
    </source>
</evidence>
<accession>A0A218XBJ5</accession>
<evidence type="ECO:0000313" key="14">
    <source>
        <dbReference type="Proteomes" id="UP000197138"/>
    </source>
</evidence>
<dbReference type="PANTHER" id="PTHR21497:SF53">
    <property type="entry name" value="E3 UBIQUITIN-PROTEIN LIGASE PRT6"/>
    <property type="match status" value="1"/>
</dbReference>
<dbReference type="InterPro" id="IPR003126">
    <property type="entry name" value="Znf_UBR"/>
</dbReference>
<reference evidence="14" key="1">
    <citation type="journal article" date="2017" name="Plant J.">
        <title>The pomegranate (Punica granatum L.) genome and the genomics of punicalagin biosynthesis.</title>
        <authorList>
            <person name="Qin G."/>
            <person name="Xu C."/>
            <person name="Ming R."/>
            <person name="Tang H."/>
            <person name="Guyot R."/>
            <person name="Kramer E.M."/>
            <person name="Hu Y."/>
            <person name="Yi X."/>
            <person name="Qi Y."/>
            <person name="Xu X."/>
            <person name="Gao Z."/>
            <person name="Pan H."/>
            <person name="Jian J."/>
            <person name="Tian Y."/>
            <person name="Yue Z."/>
            <person name="Xu Y."/>
        </authorList>
    </citation>
    <scope>NUCLEOTIDE SEQUENCE [LARGE SCALE GENOMIC DNA]</scope>
    <source>
        <strain evidence="14">cv. Dabenzi</strain>
    </source>
</reference>
<dbReference type="PANTHER" id="PTHR21497">
    <property type="entry name" value="UBIQUITIN LIGASE E3 ALPHA-RELATED"/>
    <property type="match status" value="1"/>
</dbReference>
<evidence type="ECO:0000256" key="10">
    <source>
        <dbReference type="RuleBase" id="RU366018"/>
    </source>
</evidence>
<dbReference type="InterPro" id="IPR039164">
    <property type="entry name" value="UBR1-like"/>
</dbReference>
<dbReference type="Proteomes" id="UP000197138">
    <property type="component" value="Unassembled WGS sequence"/>
</dbReference>
<feature type="region of interest" description="Disordered" evidence="11">
    <location>
        <begin position="618"/>
        <end position="640"/>
    </location>
</feature>
<evidence type="ECO:0000256" key="1">
    <source>
        <dbReference type="ARBA" id="ARBA00000900"/>
    </source>
</evidence>
<dbReference type="CDD" id="cd19673">
    <property type="entry name" value="UBR-box_UBR3"/>
    <property type="match status" value="1"/>
</dbReference>
<evidence type="ECO:0000313" key="13">
    <source>
        <dbReference type="EMBL" id="OWM82304.1"/>
    </source>
</evidence>
<comment type="pathway">
    <text evidence="2 10">Protein modification; protein ubiquitination.</text>
</comment>
<evidence type="ECO:0000256" key="11">
    <source>
        <dbReference type="SAM" id="MobiDB-lite"/>
    </source>
</evidence>
<dbReference type="CDD" id="cd16482">
    <property type="entry name" value="RING-H2_UBR1-like"/>
    <property type="match status" value="1"/>
</dbReference>
<dbReference type="Pfam" id="PF02207">
    <property type="entry name" value="zf-UBR"/>
    <property type="match status" value="1"/>
</dbReference>
<evidence type="ECO:0000259" key="12">
    <source>
        <dbReference type="PROSITE" id="PS51157"/>
    </source>
</evidence>
<dbReference type="GO" id="GO:0008270">
    <property type="term" value="F:zinc ion binding"/>
    <property type="evidence" value="ECO:0007669"/>
    <property type="project" value="UniProtKB-UniRule"/>
</dbReference>
<proteinExistence type="inferred from homology"/>
<dbReference type="GO" id="GO:0000151">
    <property type="term" value="C:ubiquitin ligase complex"/>
    <property type="evidence" value="ECO:0007669"/>
    <property type="project" value="TreeGrafter"/>
</dbReference>
<protein>
    <recommendedName>
        <fullName evidence="10">E3 ubiquitin-protein ligase</fullName>
        <ecNumber evidence="10">2.3.2.27</ecNumber>
    </recommendedName>
</protein>
<keyword evidence="3 10" id="KW-0808">Transferase</keyword>
<sequence>MDSMDIDSPPQTGSLTSPDDRIRAKLAQIGVPDEYLRSFQSVLVDFVRGNESWVPQLVSAILPSDEEVAELQQRSKAGSKKTAGALTVKERLRASMVWLQWLMFRSEPTNALNYLSEMNVGERGVCGAVWGNNDIAYRCRTCEQDPTCAICVPCFENGDHKDHDYSTIYTGGGCCDCGDITAWKREGFCSRHKGAEWIRPLPPEIAKSVQPVLDFLFSCWRDKLMLAESIRQERRKASNDSVEGTKFGNDLTFIVVEMLLEFCKHSESLVSFVSIRLFSCDGLLDILVRSERILNELVVKKLHELLLKLLAEPSFKYEFAKAFLSYYPTVVCEAVKECNDDAFKDYAAISTFSVQIFTVPTLTPRLVKEMNLLAMLFGCLGEIFASTAGEDGRLQVTKWQGLYDTTIRVVEDIRFVMSHAVVPKYILCNQQDILRTWMKLLAFVQGMNPQKRETGIPAEEEIENTHLPFGLCFSIASIHSLLVNGAYSDAHFEETSDFSLFNTCQKSSDDADSLRHAKVGRLSQESSACGVTGMSSPSGCGSKAPDDDSTTDLQLRVPAPVLWLIYECLRALENWLLADNTLGAPSASSRSTSLVSSSNFSAFKKLLRIRRGRHIFGRLSSSDDQQAQQSRPEDDDVSMALEDGKDSEREVKLMLRDEGHSFSGSTTSSDSSGAVGDDHAPESEALHVLSLSEWPNIIYDVSSQDISVHIPLHRLLSLLLQRALKQCYGESTISIPWHPSASSSNFFEHILGRCHPLGFSAFTMEHPLRIRVFVAEVHAGMWKKNGEAALLSCEWYRSVRWSEQGLELDLFMLQCCAALAPPDLYVKRILERFGLSNYLSLNPARASEYEPVLVQEMLTLIIQIVKERRFCGLTTSESLRRELVYKLAAGDATHSQLVKALPRDLSKFSRLQEVLDTVASYSNPSGYNQGMYSLRWPYWKELDLYHPRWNSRDLQVAEERYARFCSVSAVTAQLPRWTPIYAPLSRIAGVATCKMILQIIRAVLFYAVLNDKPSESRAPDTVLIPALHLFSLALDICFQLRESNKLLSYVGDSLPILAFATEEVADGLAYGFGELSLLSLLVMLKKLHKRDGESLADAGSCDLSSLVENLLKKCAELDSSCMTKLQQLAPELVNQLSQSALNIDMGSSGSASDGEKRKAKARQRQAAIMAKMRAEQSKFLASIDSSGEGLSSAEEVTQSVATNETQESARDVCSLCHDTTSKIPLSFLIHLQKSRLASLVDRGPLSWDRVQQPDKDHINIVNSKDSDQCGAASLASVPEAISHSQLDQLVQNAVRRFASYGHSGEVNAFIEFVKAEIPSIKNLHPPCISADRKEGSEYKFETLEQDMYLWIKKNLHSNPQLLGSVGAVNFTAAEGVVGEQTDAENILFGKYVAFLKRERAENPSASENARDEDVTEVSMENISAFDGFGPVDCDGIYLSSCGHAVHHGCLDRYLSSLKERYIRRIVFEGGHIVDLDQGEFLCPVCRRLANSVLPAVPSGSGVAWNQPPSLSLNLSQCPSAAGSDITCLHLPRALFLLQSVAEMVNKGEIFKAFSLQCNARLKLRLESFVGVLSKMYFPRKQEKLLGSARTSRSIIMWDTLRYSIISTEIAARTGRTSLAPNVSLNNLYKELTSSGKFILSLFLKIVQSTRTENALDVLQRFRGIKLFADSICSGISSDYPSNLDEQRGNLFWILKDAEKEISYVDTQFWRRAVEPVLAHDPFSSLMWVLFCLPFPFLFSEESFLSLVHIFYAVSVAQVIATYTWKSGFKLDESDLRDCLIADIYKIMAESRFPDKYFVSNHMDSSYSIRSAIQRFTFPYLRRCLLLWKLVNSSTPAPFSDMNRELDATFQAMDNMDESSDVLELRGVQELEKMFKIPSVDIVLKDQNIRHLVQRWFHHLFKEFELNRFKWVVHCTRASPFKLMELPHVYQDLLRSGAPTAILFWRSQHCACCVVDYARRPGNHAAGKVDVKLIQLPVVLRTTILLQRSARQAPWPSPYLDAFGEEDIEMHRGKPLYLNEERYAALNYMSLISETIPPHIRWLLMDLTEAPRFSVRQLSVPFCCRSAPQVSLEEVNIGGFLLGPIGGKQLV</sequence>
<feature type="region of interest" description="Disordered" evidence="11">
    <location>
        <begin position="528"/>
        <end position="551"/>
    </location>
</feature>
<comment type="function">
    <text evidence="10">Ubiquitin ligase protein which is a component of the N-end rule pathway. Recognizes and binds to proteins bearing specific N-terminal residues that are destabilizing according to the N-end rule, leading to their ubiquitination and subsequent degradation.</text>
</comment>
<gene>
    <name evidence="13" type="ORF">CDL15_Pgr001878</name>
</gene>
<dbReference type="GO" id="GO:0071596">
    <property type="term" value="P:ubiquitin-dependent protein catabolic process via the N-end rule pathway"/>
    <property type="evidence" value="ECO:0007669"/>
    <property type="project" value="UniProtKB-UniRule"/>
</dbReference>
<evidence type="ECO:0000256" key="6">
    <source>
        <dbReference type="ARBA" id="ARBA00022786"/>
    </source>
</evidence>
<dbReference type="Gene3D" id="2.10.110.30">
    <property type="match status" value="1"/>
</dbReference>
<feature type="region of interest" description="Disordered" evidence="11">
    <location>
        <begin position="659"/>
        <end position="679"/>
    </location>
</feature>
<dbReference type="Pfam" id="PF18995">
    <property type="entry name" value="PRT6_C"/>
    <property type="match status" value="2"/>
</dbReference>
<comment type="catalytic activity">
    <reaction evidence="1 10">
        <text>S-ubiquitinyl-[E2 ubiquitin-conjugating enzyme]-L-cysteine + [acceptor protein]-L-lysine = [E2 ubiquitin-conjugating enzyme]-L-cysteine + N(6)-ubiquitinyl-[acceptor protein]-L-lysine.</text>
        <dbReference type="EC" id="2.3.2.27"/>
    </reaction>
</comment>
<organism evidence="13 14">
    <name type="scientific">Punica granatum</name>
    <name type="common">Pomegranate</name>
    <dbReference type="NCBI Taxonomy" id="22663"/>
    <lineage>
        <taxon>Eukaryota</taxon>
        <taxon>Viridiplantae</taxon>
        <taxon>Streptophyta</taxon>
        <taxon>Embryophyta</taxon>
        <taxon>Tracheophyta</taxon>
        <taxon>Spermatophyta</taxon>
        <taxon>Magnoliopsida</taxon>
        <taxon>eudicotyledons</taxon>
        <taxon>Gunneridae</taxon>
        <taxon>Pentapetalae</taxon>
        <taxon>rosids</taxon>
        <taxon>malvids</taxon>
        <taxon>Myrtales</taxon>
        <taxon>Lythraceae</taxon>
        <taxon>Punica</taxon>
    </lineage>
</organism>
<evidence type="ECO:0000256" key="7">
    <source>
        <dbReference type="ARBA" id="ARBA00022833"/>
    </source>
</evidence>
<dbReference type="UniPathway" id="UPA00143"/>
<comment type="caution">
    <text evidence="13">The sequence shown here is derived from an EMBL/GenBank/DDBJ whole genome shotgun (WGS) entry which is preliminary data.</text>
</comment>
<feature type="compositionally biased region" description="Low complexity" evidence="11">
    <location>
        <begin position="661"/>
        <end position="673"/>
    </location>
</feature>
<evidence type="ECO:0000256" key="5">
    <source>
        <dbReference type="ARBA" id="ARBA00022771"/>
    </source>
</evidence>
<evidence type="ECO:0000256" key="4">
    <source>
        <dbReference type="ARBA" id="ARBA00022723"/>
    </source>
</evidence>
<dbReference type="GO" id="GO:0005737">
    <property type="term" value="C:cytoplasm"/>
    <property type="evidence" value="ECO:0007669"/>
    <property type="project" value="TreeGrafter"/>
</dbReference>
<name>A0A218XBJ5_PUNGR</name>
<dbReference type="InterPro" id="IPR044046">
    <property type="entry name" value="E3_ligase_UBR-like_C"/>
</dbReference>
<dbReference type="EMBL" id="MTKT01002011">
    <property type="protein sequence ID" value="OWM82304.1"/>
    <property type="molecule type" value="Genomic_DNA"/>
</dbReference>
<dbReference type="GO" id="GO:0061630">
    <property type="term" value="F:ubiquitin protein ligase activity"/>
    <property type="evidence" value="ECO:0007669"/>
    <property type="project" value="UniProtKB-UniRule"/>
</dbReference>
<dbReference type="PROSITE" id="PS51157">
    <property type="entry name" value="ZF_UBR"/>
    <property type="match status" value="1"/>
</dbReference>
<comment type="similarity">
    <text evidence="8 10">Belongs to the E3 ubiquitin-protein ligase UBR1-like family.</text>
</comment>
<feature type="region of interest" description="Disordered" evidence="11">
    <location>
        <begin position="1144"/>
        <end position="1167"/>
    </location>
</feature>
<dbReference type="SUPFAM" id="SSF46785">
    <property type="entry name" value="Winged helix' DNA-binding domain"/>
    <property type="match status" value="1"/>
</dbReference>
<evidence type="ECO:0000256" key="8">
    <source>
        <dbReference type="ARBA" id="ARBA00046341"/>
    </source>
</evidence>
<evidence type="ECO:0000256" key="3">
    <source>
        <dbReference type="ARBA" id="ARBA00022679"/>
    </source>
</evidence>
<feature type="zinc finger region" description="UBR-type" evidence="9">
    <location>
        <begin position="124"/>
        <end position="194"/>
    </location>
</feature>
<keyword evidence="6 10" id="KW-0833">Ubl conjugation pathway</keyword>